<gene>
    <name evidence="1" type="ORF">Vadar_029170</name>
</gene>
<reference evidence="1 2" key="1">
    <citation type="journal article" date="2021" name="Hortic Res">
        <title>High-quality reference genome and annotation aids understanding of berry development for evergreen blueberry (Vaccinium darrowii).</title>
        <authorList>
            <person name="Yu J."/>
            <person name="Hulse-Kemp A.M."/>
            <person name="Babiker E."/>
            <person name="Staton M."/>
        </authorList>
    </citation>
    <scope>NUCLEOTIDE SEQUENCE [LARGE SCALE GENOMIC DNA]</scope>
    <source>
        <strain evidence="2">cv. NJ 8807/NJ 8810</strain>
        <tissue evidence="1">Young leaf</tissue>
    </source>
</reference>
<proteinExistence type="predicted"/>
<evidence type="ECO:0000313" key="2">
    <source>
        <dbReference type="Proteomes" id="UP000828048"/>
    </source>
</evidence>
<dbReference type="EMBL" id="CM037154">
    <property type="protein sequence ID" value="KAH7861670.1"/>
    <property type="molecule type" value="Genomic_DNA"/>
</dbReference>
<keyword evidence="2" id="KW-1185">Reference proteome</keyword>
<organism evidence="1 2">
    <name type="scientific">Vaccinium darrowii</name>
    <dbReference type="NCBI Taxonomy" id="229202"/>
    <lineage>
        <taxon>Eukaryota</taxon>
        <taxon>Viridiplantae</taxon>
        <taxon>Streptophyta</taxon>
        <taxon>Embryophyta</taxon>
        <taxon>Tracheophyta</taxon>
        <taxon>Spermatophyta</taxon>
        <taxon>Magnoliopsida</taxon>
        <taxon>eudicotyledons</taxon>
        <taxon>Gunneridae</taxon>
        <taxon>Pentapetalae</taxon>
        <taxon>asterids</taxon>
        <taxon>Ericales</taxon>
        <taxon>Ericaceae</taxon>
        <taxon>Vaccinioideae</taxon>
        <taxon>Vaccinieae</taxon>
        <taxon>Vaccinium</taxon>
    </lineage>
</organism>
<comment type="caution">
    <text evidence="1">The sequence shown here is derived from an EMBL/GenBank/DDBJ whole genome shotgun (WGS) entry which is preliminary data.</text>
</comment>
<name>A0ACB7Z6V0_9ERIC</name>
<protein>
    <submittedName>
        <fullName evidence="1">Uncharacterized protein</fullName>
    </submittedName>
</protein>
<evidence type="ECO:0000313" key="1">
    <source>
        <dbReference type="EMBL" id="KAH7861670.1"/>
    </source>
</evidence>
<accession>A0ACB7Z6V0</accession>
<sequence>MEWRIIIPCFIHGVVYKVQDYALFHSSNDKPMPSKLQAMWEDSRTRSKTVTANRYSLLSDLPETVGRPCSLESNVYMHL</sequence>
<dbReference type="Proteomes" id="UP000828048">
    <property type="component" value="Chromosome 4"/>
</dbReference>